<accession>A0A161ZLV8</accession>
<proteinExistence type="predicted"/>
<evidence type="ECO:0000313" key="3">
    <source>
        <dbReference type="EMBL" id="KZM87130.1"/>
    </source>
</evidence>
<organism evidence="3">
    <name type="scientific">Daucus carota subsp. sativus</name>
    <name type="common">Carrot</name>
    <dbReference type="NCBI Taxonomy" id="79200"/>
    <lineage>
        <taxon>Eukaryota</taxon>
        <taxon>Viridiplantae</taxon>
        <taxon>Streptophyta</taxon>
        <taxon>Embryophyta</taxon>
        <taxon>Tracheophyta</taxon>
        <taxon>Spermatophyta</taxon>
        <taxon>Magnoliopsida</taxon>
        <taxon>eudicotyledons</taxon>
        <taxon>Gunneridae</taxon>
        <taxon>Pentapetalae</taxon>
        <taxon>asterids</taxon>
        <taxon>campanulids</taxon>
        <taxon>Apiales</taxon>
        <taxon>Apiaceae</taxon>
        <taxon>Apioideae</taxon>
        <taxon>Scandiceae</taxon>
        <taxon>Daucinae</taxon>
        <taxon>Daucus</taxon>
        <taxon>Daucus sect. Daucus</taxon>
    </lineage>
</organism>
<evidence type="ECO:0000259" key="2">
    <source>
        <dbReference type="PROSITE" id="PS50108"/>
    </source>
</evidence>
<feature type="compositionally biased region" description="Polar residues" evidence="1">
    <location>
        <begin position="78"/>
        <end position="101"/>
    </location>
</feature>
<feature type="domain" description="CRIB" evidence="2">
    <location>
        <begin position="30"/>
        <end position="43"/>
    </location>
</feature>
<feature type="region of interest" description="Disordered" evidence="1">
    <location>
        <begin position="39"/>
        <end position="309"/>
    </location>
</feature>
<dbReference type="AlphaFoldDB" id="A0A161ZLV8"/>
<dbReference type="PANTHER" id="PTHR46325:SF38">
    <property type="entry name" value="CRIB DOMAIN-CONTAINING PROTEIN"/>
    <property type="match status" value="1"/>
</dbReference>
<gene>
    <name evidence="3" type="ORF">DCAR_024264</name>
</gene>
<dbReference type="PROSITE" id="PS50108">
    <property type="entry name" value="CRIB"/>
    <property type="match status" value="1"/>
</dbReference>
<protein>
    <recommendedName>
        <fullName evidence="2">CRIB domain-containing protein</fullName>
    </recommendedName>
</protein>
<feature type="compositionally biased region" description="Basic residues" evidence="1">
    <location>
        <begin position="111"/>
        <end position="122"/>
    </location>
</feature>
<dbReference type="InterPro" id="IPR000095">
    <property type="entry name" value="CRIB_dom"/>
</dbReference>
<dbReference type="Gramene" id="KZM87130">
    <property type="protein sequence ID" value="KZM87130"/>
    <property type="gene ID" value="DCAR_024264"/>
</dbReference>
<name>A0A161ZLV8_DAUCS</name>
<feature type="compositionally biased region" description="Polar residues" evidence="1">
    <location>
        <begin position="46"/>
        <end position="72"/>
    </location>
</feature>
<dbReference type="PANTHER" id="PTHR46325">
    <property type="entry name" value="CRIB DOMAIN-CONTAINING PROTEIN RIC8"/>
    <property type="match status" value="1"/>
</dbReference>
<evidence type="ECO:0000256" key="1">
    <source>
        <dbReference type="SAM" id="MobiDB-lite"/>
    </source>
</evidence>
<comment type="caution">
    <text evidence="3">The sequence shown here is derived from an EMBL/GenBank/DDBJ whole genome shotgun (WGS) entry which is preliminary data.</text>
</comment>
<reference evidence="3" key="1">
    <citation type="journal article" date="2016" name="Nat. Genet.">
        <title>A high-quality carrot genome assembly provides new insights into carotenoid accumulation and asterid genome evolution.</title>
        <authorList>
            <person name="Iorizzo M."/>
            <person name="Ellison S."/>
            <person name="Senalik D."/>
            <person name="Zeng P."/>
            <person name="Satapoomin P."/>
            <person name="Huang J."/>
            <person name="Bowman M."/>
            <person name="Iovene M."/>
            <person name="Sanseverino W."/>
            <person name="Cavagnaro P."/>
            <person name="Yildiz M."/>
            <person name="Macko-Podgorni A."/>
            <person name="Moranska E."/>
            <person name="Grzebelus E."/>
            <person name="Grzebelus D."/>
            <person name="Ashrafi H."/>
            <person name="Zheng Z."/>
            <person name="Cheng S."/>
            <person name="Spooner D."/>
            <person name="Van Deynze A."/>
            <person name="Simon P."/>
        </authorList>
    </citation>
    <scope>NUCLEOTIDE SEQUENCE [LARGE SCALE GENOMIC DNA]</scope>
    <source>
        <tissue evidence="3">Leaf</tissue>
    </source>
</reference>
<dbReference type="EMBL" id="LNRQ01000007">
    <property type="protein sequence ID" value="KZM87130.1"/>
    <property type="molecule type" value="Genomic_DNA"/>
</dbReference>
<sequence length="309" mass="33347">MSSSSVKGLLKGLRYISHIFENEKKEEMVIGLPTDVKHVAHIGNDGPTSSSSTPSWMNQFQGRSETSSSAFNNGKPPTKQTAKSSNKDLSIQGSRDVQTISEAPFESPNRGRSRQSRHHKSSPGRAGIGSPGRNPRRPSNSKLGSESPSRDTMASPKPTRNTSSSPGREVMDAEKPRVPKQAGNIGSPGRKKYSNLESPRRRSSSKLGAESPSRATLASPGRTHKSSSSPGREVMDAENPRHYKQAGSESPGRIKQSNLESPRRSSPKFGSESPSRDTFASPKPTRRKKKTASSGEGARSKSKSTELQN</sequence>
<feature type="compositionally biased region" description="Polar residues" evidence="1">
    <location>
        <begin position="137"/>
        <end position="166"/>
    </location>
</feature>